<dbReference type="CDD" id="cd01837">
    <property type="entry name" value="SGNH_plant_lipase_like"/>
    <property type="match status" value="1"/>
</dbReference>
<keyword evidence="7" id="KW-0443">Lipid metabolism</keyword>
<feature type="signal peptide" evidence="8">
    <location>
        <begin position="1"/>
        <end position="21"/>
    </location>
</feature>
<evidence type="ECO:0000313" key="9">
    <source>
        <dbReference type="Proteomes" id="UP000827889"/>
    </source>
</evidence>
<keyword evidence="6" id="KW-0442">Lipid degradation</keyword>
<keyword evidence="5" id="KW-0378">Hydrolase</keyword>
<sequence>MAWRVILSVLFLISSIPRSVAVGAPQVPCYFIFGDSLADNGNNNDLDTDAKANYPPYGIDFHEGATGRFTNGRNFVDIIAELLGFDEYIPPFATAKGGDILRGVNYASGGAGIRDETGRQLGDRISLNHQLQNHMVTISRIREMLGADAATYLNKCVYTIWMGSNDYINNYWMPDIYPTSKLYTPKQYAVVLIEQYEQQLKTLYSYGARRLAIFGLSEIGCTPAEISEYGTEGSLCVDKLDGEVMPFNDRLKPLIHELNRNLTGARFIYVNTYGISTTAVPAVPVTCSTCCEVKEDDQCIPFRTPCLDRSLQSYYDGFHPTETVHMEVAAIGYRALLASDAYPSDPGLDIASFTALPTVGSITSDK</sequence>
<dbReference type="GO" id="GO:0005576">
    <property type="term" value="C:extracellular region"/>
    <property type="evidence" value="ECO:0007669"/>
    <property type="project" value="UniProtKB-SubCell"/>
</dbReference>
<organism evidence="9 10">
    <name type="scientific">Rhodamnia argentea</name>
    <dbReference type="NCBI Taxonomy" id="178133"/>
    <lineage>
        <taxon>Eukaryota</taxon>
        <taxon>Viridiplantae</taxon>
        <taxon>Streptophyta</taxon>
        <taxon>Embryophyta</taxon>
        <taxon>Tracheophyta</taxon>
        <taxon>Spermatophyta</taxon>
        <taxon>Magnoliopsida</taxon>
        <taxon>eudicotyledons</taxon>
        <taxon>Gunneridae</taxon>
        <taxon>Pentapetalae</taxon>
        <taxon>rosids</taxon>
        <taxon>malvids</taxon>
        <taxon>Myrtales</taxon>
        <taxon>Myrtaceae</taxon>
        <taxon>Myrtoideae</taxon>
        <taxon>Myrteae</taxon>
        <taxon>Australasian group</taxon>
        <taxon>Rhodamnia</taxon>
    </lineage>
</organism>
<keyword evidence="9" id="KW-1185">Reference proteome</keyword>
<keyword evidence="3" id="KW-0964">Secreted</keyword>
<dbReference type="InterPro" id="IPR051238">
    <property type="entry name" value="GDSL_esterase/lipase"/>
</dbReference>
<dbReference type="OrthoDB" id="1683520at2759"/>
<keyword evidence="4 8" id="KW-0732">Signal</keyword>
<dbReference type="InterPro" id="IPR036514">
    <property type="entry name" value="SGNH_hydro_sf"/>
</dbReference>
<proteinExistence type="inferred from homology"/>
<dbReference type="GO" id="GO:0016788">
    <property type="term" value="F:hydrolase activity, acting on ester bonds"/>
    <property type="evidence" value="ECO:0007669"/>
    <property type="project" value="InterPro"/>
</dbReference>
<evidence type="ECO:0000256" key="8">
    <source>
        <dbReference type="SAM" id="SignalP"/>
    </source>
</evidence>
<evidence type="ECO:0000313" key="10">
    <source>
        <dbReference type="RefSeq" id="XP_030512797.1"/>
    </source>
</evidence>
<dbReference type="KEGG" id="rarg:115726869"/>
<dbReference type="InterPro" id="IPR001087">
    <property type="entry name" value="GDSL"/>
</dbReference>
<dbReference type="Gene3D" id="3.40.50.1110">
    <property type="entry name" value="SGNH hydrolase"/>
    <property type="match status" value="1"/>
</dbReference>
<dbReference type="PANTHER" id="PTHR45650">
    <property type="entry name" value="GDSL-LIKE LIPASE/ACYLHYDROLASE-RELATED"/>
    <property type="match status" value="1"/>
</dbReference>
<dbReference type="SUPFAM" id="SSF52266">
    <property type="entry name" value="SGNH hydrolase"/>
    <property type="match status" value="1"/>
</dbReference>
<name>A0A8B8MRS6_9MYRT</name>
<dbReference type="Pfam" id="PF00657">
    <property type="entry name" value="Lipase_GDSL"/>
    <property type="match status" value="1"/>
</dbReference>
<dbReference type="PANTHER" id="PTHR45650:SF9">
    <property type="entry name" value="SGNH HYDROLASE-TYPE ESTERASE DOMAIN-CONTAINING PROTEIN"/>
    <property type="match status" value="1"/>
</dbReference>
<accession>A0A8B8MRS6</accession>
<dbReference type="InterPro" id="IPR035669">
    <property type="entry name" value="SGNH_plant_lipase-like"/>
</dbReference>
<dbReference type="GO" id="GO:0016042">
    <property type="term" value="P:lipid catabolic process"/>
    <property type="evidence" value="ECO:0007669"/>
    <property type="project" value="UniProtKB-KW"/>
</dbReference>
<comment type="subcellular location">
    <subcellularLocation>
        <location evidence="1">Secreted</location>
    </subcellularLocation>
</comment>
<evidence type="ECO:0000256" key="2">
    <source>
        <dbReference type="ARBA" id="ARBA00008668"/>
    </source>
</evidence>
<gene>
    <name evidence="10" type="primary">LOC115726869</name>
</gene>
<evidence type="ECO:0000256" key="7">
    <source>
        <dbReference type="ARBA" id="ARBA00023098"/>
    </source>
</evidence>
<evidence type="ECO:0000256" key="4">
    <source>
        <dbReference type="ARBA" id="ARBA00022729"/>
    </source>
</evidence>
<comment type="similarity">
    <text evidence="2">Belongs to the 'GDSL' lipolytic enzyme family.</text>
</comment>
<dbReference type="GeneID" id="115726869"/>
<evidence type="ECO:0000256" key="1">
    <source>
        <dbReference type="ARBA" id="ARBA00004613"/>
    </source>
</evidence>
<reference evidence="10" key="1">
    <citation type="submission" date="2025-08" db="UniProtKB">
        <authorList>
            <consortium name="RefSeq"/>
        </authorList>
    </citation>
    <scope>IDENTIFICATION</scope>
    <source>
        <tissue evidence="10">Leaf</tissue>
    </source>
</reference>
<evidence type="ECO:0000256" key="5">
    <source>
        <dbReference type="ARBA" id="ARBA00022801"/>
    </source>
</evidence>
<dbReference type="RefSeq" id="XP_030512797.1">
    <property type="nucleotide sequence ID" value="XM_030656937.2"/>
</dbReference>
<evidence type="ECO:0000256" key="6">
    <source>
        <dbReference type="ARBA" id="ARBA00022963"/>
    </source>
</evidence>
<dbReference type="Proteomes" id="UP000827889">
    <property type="component" value="Chromosome 3"/>
</dbReference>
<feature type="chain" id="PRO_5034715078" evidence="8">
    <location>
        <begin position="22"/>
        <end position="366"/>
    </location>
</feature>
<dbReference type="AlphaFoldDB" id="A0A8B8MRS6"/>
<evidence type="ECO:0000256" key="3">
    <source>
        <dbReference type="ARBA" id="ARBA00022525"/>
    </source>
</evidence>
<protein>
    <submittedName>
        <fullName evidence="10">GDSL esterase/lipase At4g18970-like</fullName>
    </submittedName>
</protein>